<dbReference type="EMBL" id="JAUTWS010000192">
    <property type="protein sequence ID" value="MDO9714243.1"/>
    <property type="molecule type" value="Genomic_DNA"/>
</dbReference>
<sequence>MGRIMPFAPRVLHGYPGTVEALDPAETLLLHGLRGWLADLRQSRDPLPRLGGSMAAAGIPPAAASLDMLMRVLARTARRPVQIGCPQCPRLTADEQRLLHAARLAQGGETGLAAEVLQDGFLSGIGAGFALGPLQGLGALFLAAGLALRPRLLAGLAGPDPAGAAPWPLSLSTRH</sequence>
<keyword evidence="2" id="KW-1185">Reference proteome</keyword>
<accession>A0ABT9EDF3</accession>
<evidence type="ECO:0000313" key="2">
    <source>
        <dbReference type="Proteomes" id="UP001243009"/>
    </source>
</evidence>
<dbReference type="Proteomes" id="UP001243009">
    <property type="component" value="Unassembled WGS sequence"/>
</dbReference>
<organism evidence="1 2">
    <name type="scientific">Paracraurococcus lichenis</name>
    <dbReference type="NCBI Taxonomy" id="3064888"/>
    <lineage>
        <taxon>Bacteria</taxon>
        <taxon>Pseudomonadati</taxon>
        <taxon>Pseudomonadota</taxon>
        <taxon>Alphaproteobacteria</taxon>
        <taxon>Acetobacterales</taxon>
        <taxon>Roseomonadaceae</taxon>
        <taxon>Paracraurococcus</taxon>
    </lineage>
</organism>
<proteinExistence type="predicted"/>
<comment type="caution">
    <text evidence="1">The sequence shown here is derived from an EMBL/GenBank/DDBJ whole genome shotgun (WGS) entry which is preliminary data.</text>
</comment>
<name>A0ABT9EDF3_9PROT</name>
<evidence type="ECO:0000313" key="1">
    <source>
        <dbReference type="EMBL" id="MDO9714243.1"/>
    </source>
</evidence>
<dbReference type="RefSeq" id="WP_305109079.1">
    <property type="nucleotide sequence ID" value="NZ_JAUTWS010000192.1"/>
</dbReference>
<gene>
    <name evidence="1" type="ORF">Q7A36_38485</name>
</gene>
<reference evidence="1 2" key="1">
    <citation type="submission" date="2023-08" db="EMBL/GenBank/DDBJ databases">
        <title>The draft genome sequence of Paracraurococcus sp. LOR1-02.</title>
        <authorList>
            <person name="Kingkaew E."/>
            <person name="Tanasupawat S."/>
        </authorList>
    </citation>
    <scope>NUCLEOTIDE SEQUENCE [LARGE SCALE GENOMIC DNA]</scope>
    <source>
        <strain evidence="1 2">LOR1-02</strain>
    </source>
</reference>
<protein>
    <submittedName>
        <fullName evidence="1">Uncharacterized protein</fullName>
    </submittedName>
</protein>